<feature type="compositionally biased region" description="Polar residues" evidence="1">
    <location>
        <begin position="97"/>
        <end position="124"/>
    </location>
</feature>
<feature type="compositionally biased region" description="Polar residues" evidence="1">
    <location>
        <begin position="52"/>
        <end position="67"/>
    </location>
</feature>
<organism evidence="2 3">
    <name type="scientific">Puccinia graminis f. sp. tritici</name>
    <dbReference type="NCBI Taxonomy" id="56615"/>
    <lineage>
        <taxon>Eukaryota</taxon>
        <taxon>Fungi</taxon>
        <taxon>Dikarya</taxon>
        <taxon>Basidiomycota</taxon>
        <taxon>Pucciniomycotina</taxon>
        <taxon>Pucciniomycetes</taxon>
        <taxon>Pucciniales</taxon>
        <taxon>Pucciniaceae</taxon>
        <taxon>Puccinia</taxon>
    </lineage>
</organism>
<proteinExistence type="predicted"/>
<reference evidence="2 3" key="1">
    <citation type="submission" date="2019-05" db="EMBL/GenBank/DDBJ databases">
        <title>Emergence of the Ug99 lineage of the wheat stem rust pathogen through somatic hybridization.</title>
        <authorList>
            <person name="Li F."/>
            <person name="Upadhyaya N.M."/>
            <person name="Sperschneider J."/>
            <person name="Matny O."/>
            <person name="Nguyen-Phuc H."/>
            <person name="Mago R."/>
            <person name="Raley C."/>
            <person name="Miller M.E."/>
            <person name="Silverstein K.A.T."/>
            <person name="Henningsen E."/>
            <person name="Hirsch C.D."/>
            <person name="Visser B."/>
            <person name="Pretorius Z.A."/>
            <person name="Steffenson B.J."/>
            <person name="Schwessinger B."/>
            <person name="Dodds P.N."/>
            <person name="Figueroa M."/>
        </authorList>
    </citation>
    <scope>NUCLEOTIDE SEQUENCE [LARGE SCALE GENOMIC DNA]</scope>
    <source>
        <strain evidence="2">21-0</strain>
    </source>
</reference>
<feature type="region of interest" description="Disordered" evidence="1">
    <location>
        <begin position="36"/>
        <end position="135"/>
    </location>
</feature>
<dbReference type="AlphaFoldDB" id="A0A5B0P255"/>
<evidence type="ECO:0000256" key="1">
    <source>
        <dbReference type="SAM" id="MobiDB-lite"/>
    </source>
</evidence>
<protein>
    <submittedName>
        <fullName evidence="2">Uncharacterized protein</fullName>
    </submittedName>
</protein>
<evidence type="ECO:0000313" key="3">
    <source>
        <dbReference type="Proteomes" id="UP000324748"/>
    </source>
</evidence>
<name>A0A5B0P255_PUCGR</name>
<dbReference type="EMBL" id="VSWC01000079">
    <property type="protein sequence ID" value="KAA1095036.1"/>
    <property type="molecule type" value="Genomic_DNA"/>
</dbReference>
<gene>
    <name evidence="2" type="ORF">PGT21_034832</name>
</gene>
<sequence length="149" mass="16312">MRIIGYDILIISYSTLGLYSTPQDTSPTLSFLTATIKMPRGKKRPHPAKSTPVESSTTNVTTSGQTASNSESESDSESDVEIPVSQDPPSTAPTPTPRNRAQSVKKSHQMDATSTQDSEASTEPTMKKRKTTSKVWIHFKEHGSVARRF</sequence>
<dbReference type="Proteomes" id="UP000324748">
    <property type="component" value="Unassembled WGS sequence"/>
</dbReference>
<accession>A0A5B0P255</accession>
<evidence type="ECO:0000313" key="2">
    <source>
        <dbReference type="EMBL" id="KAA1095036.1"/>
    </source>
</evidence>
<keyword evidence="3" id="KW-1185">Reference proteome</keyword>
<comment type="caution">
    <text evidence="2">The sequence shown here is derived from an EMBL/GenBank/DDBJ whole genome shotgun (WGS) entry which is preliminary data.</text>
</comment>